<keyword evidence="4" id="KW-1185">Reference proteome</keyword>
<dbReference type="EMBL" id="JAQQKX010000036">
    <property type="protein sequence ID" value="MDC7685320.1"/>
    <property type="molecule type" value="Genomic_DNA"/>
</dbReference>
<dbReference type="InterPro" id="IPR003346">
    <property type="entry name" value="Transposase_20"/>
</dbReference>
<dbReference type="PANTHER" id="PTHR33055">
    <property type="entry name" value="TRANSPOSASE FOR INSERTION SEQUENCE ELEMENT IS1111A"/>
    <property type="match status" value="1"/>
</dbReference>
<evidence type="ECO:0000259" key="2">
    <source>
        <dbReference type="Pfam" id="PF02371"/>
    </source>
</evidence>
<comment type="caution">
    <text evidence="3">The sequence shown here is derived from an EMBL/GenBank/DDBJ whole genome shotgun (WGS) entry which is preliminary data.</text>
</comment>
<feature type="domain" description="Transposase IS116/IS110/IS902 C-terminal" evidence="2">
    <location>
        <begin position="195"/>
        <end position="275"/>
    </location>
</feature>
<dbReference type="PANTHER" id="PTHR33055:SF13">
    <property type="entry name" value="TRANSPOSASE"/>
    <property type="match status" value="1"/>
</dbReference>
<name>A0ABT5HZ06_9CAUL</name>
<organism evidence="3 4">
    <name type="scientific">Asticcacaulis aquaticus</name>
    <dbReference type="NCBI Taxonomy" id="2984212"/>
    <lineage>
        <taxon>Bacteria</taxon>
        <taxon>Pseudomonadati</taxon>
        <taxon>Pseudomonadota</taxon>
        <taxon>Alphaproteobacteria</taxon>
        <taxon>Caulobacterales</taxon>
        <taxon>Caulobacteraceae</taxon>
        <taxon>Asticcacaulis</taxon>
    </lineage>
</organism>
<dbReference type="NCBIfam" id="NF033542">
    <property type="entry name" value="transpos_IS110"/>
    <property type="match status" value="1"/>
</dbReference>
<dbReference type="Proteomes" id="UP001214854">
    <property type="component" value="Unassembled WGS sequence"/>
</dbReference>
<gene>
    <name evidence="3" type="ORF">PQU92_18740</name>
</gene>
<dbReference type="RefSeq" id="WP_272749818.1">
    <property type="nucleotide sequence ID" value="NZ_JAQQKX010000036.1"/>
</dbReference>
<proteinExistence type="predicted"/>
<feature type="domain" description="Transposase IS110-like N-terminal" evidence="1">
    <location>
        <begin position="11"/>
        <end position="143"/>
    </location>
</feature>
<dbReference type="Pfam" id="PF01548">
    <property type="entry name" value="DEDD_Tnp_IS110"/>
    <property type="match status" value="1"/>
</dbReference>
<reference evidence="3 4" key="1">
    <citation type="submission" date="2023-01" db="EMBL/GenBank/DDBJ databases">
        <title>Novel species of the genus Asticcacaulis isolated from rivers.</title>
        <authorList>
            <person name="Lu H."/>
        </authorList>
    </citation>
    <scope>NUCLEOTIDE SEQUENCE [LARGE SCALE GENOMIC DNA]</scope>
    <source>
        <strain evidence="3 4">BYS171W</strain>
    </source>
</reference>
<dbReference type="InterPro" id="IPR047650">
    <property type="entry name" value="Transpos_IS110"/>
</dbReference>
<evidence type="ECO:0000313" key="4">
    <source>
        <dbReference type="Proteomes" id="UP001214854"/>
    </source>
</evidence>
<dbReference type="Pfam" id="PF02371">
    <property type="entry name" value="Transposase_20"/>
    <property type="match status" value="1"/>
</dbReference>
<evidence type="ECO:0000313" key="3">
    <source>
        <dbReference type="EMBL" id="MDC7685320.1"/>
    </source>
</evidence>
<dbReference type="InterPro" id="IPR002525">
    <property type="entry name" value="Transp_IS110-like_N"/>
</dbReference>
<accession>A0ABT5HZ06</accession>
<evidence type="ECO:0000259" key="1">
    <source>
        <dbReference type="Pfam" id="PF01548"/>
    </source>
</evidence>
<protein>
    <submittedName>
        <fullName evidence="3">IS110 family transposase</fullName>
    </submittedName>
</protein>
<sequence>MKQVEYNIVCAGLDIGKTWLDAALAEGCVCQRFANTASGIAQLLAWLRSHGVTRIGMEASGNYERDAREALEAAAFEVVVHQPQEVRAFARFKRLRAKSDKIDAALIAKATAQWEGMVARRDKDLIEMAEILTLYEQVSDMLAQARTMAEHHRLQVVCEVQAELVSQLVRHKQGLMATILRRIRQRTDLVARFDLLRSLPGVGLVVAAVLVIRMPELGALKSGQAASLLGVAPFDRDSGAMKGMRFITGGRARPRTFVYLAALAAKRMKGGFKAFAEKLLSAGKPPKVAIVAVMRKLIEAANIVLKRQSLWIQRA</sequence>